<keyword evidence="2" id="KW-0472">Membrane</keyword>
<proteinExistence type="predicted"/>
<reference evidence="3" key="1">
    <citation type="submission" date="2021-03" db="EMBL/GenBank/DDBJ databases">
        <title>Leucobacter chromiisoli sp. nov., isolated from chromium-containing soil of chemical plant.</title>
        <authorList>
            <person name="Xu Z."/>
        </authorList>
    </citation>
    <scope>NUCLEOTIDE SEQUENCE</scope>
    <source>
        <strain evidence="3">A2</strain>
    </source>
</reference>
<dbReference type="AlphaFoldDB" id="A0A939LVZ4"/>
<dbReference type="Proteomes" id="UP000664398">
    <property type="component" value="Unassembled WGS sequence"/>
</dbReference>
<gene>
    <name evidence="3" type="ORF">J4H91_08915</name>
</gene>
<feature type="transmembrane region" description="Helical" evidence="2">
    <location>
        <begin position="21"/>
        <end position="44"/>
    </location>
</feature>
<organism evidence="3 4">
    <name type="scientific">Leucobacter ruminantium</name>
    <dbReference type="NCBI Taxonomy" id="1289170"/>
    <lineage>
        <taxon>Bacteria</taxon>
        <taxon>Bacillati</taxon>
        <taxon>Actinomycetota</taxon>
        <taxon>Actinomycetes</taxon>
        <taxon>Micrococcales</taxon>
        <taxon>Microbacteriaceae</taxon>
        <taxon>Leucobacter</taxon>
    </lineage>
</organism>
<evidence type="ECO:0000256" key="2">
    <source>
        <dbReference type="SAM" id="Phobius"/>
    </source>
</evidence>
<evidence type="ECO:0000313" key="4">
    <source>
        <dbReference type="Proteomes" id="UP000664398"/>
    </source>
</evidence>
<dbReference type="RefSeq" id="WP_208045907.1">
    <property type="nucleotide sequence ID" value="NZ_JAGDYL010000013.1"/>
</dbReference>
<evidence type="ECO:0000313" key="3">
    <source>
        <dbReference type="EMBL" id="MBO1805437.1"/>
    </source>
</evidence>
<name>A0A939LVZ4_9MICO</name>
<keyword evidence="4" id="KW-1185">Reference proteome</keyword>
<keyword evidence="2" id="KW-1133">Transmembrane helix</keyword>
<sequence length="234" mass="25040">MNARTKPLATVSADRASRIRLVWSVVVIGVLLAAVVVATIGFLLGPPTSDSAPEPTSGPSTSAPETDAPAGQAELPKIAKTGDPARFAESVALALFAWDTVGGFQPRDYTEAILTAADPANEETNGLATDVMGVLPTRAAWVELQKYETAQRLEIDRLYVPDAWDDVVAQARKGTILPGTIAYTVDGTRHRTGVWDGDNTATTHPVSFTMFIACEPSYEACKLLRLTQFDKPLK</sequence>
<comment type="caution">
    <text evidence="3">The sequence shown here is derived from an EMBL/GenBank/DDBJ whole genome shotgun (WGS) entry which is preliminary data.</text>
</comment>
<evidence type="ECO:0000256" key="1">
    <source>
        <dbReference type="SAM" id="MobiDB-lite"/>
    </source>
</evidence>
<keyword evidence="2" id="KW-0812">Transmembrane</keyword>
<protein>
    <submittedName>
        <fullName evidence="3">Uncharacterized protein</fullName>
    </submittedName>
</protein>
<feature type="region of interest" description="Disordered" evidence="1">
    <location>
        <begin position="47"/>
        <end position="70"/>
    </location>
</feature>
<dbReference type="EMBL" id="JAGDYL010000013">
    <property type="protein sequence ID" value="MBO1805437.1"/>
    <property type="molecule type" value="Genomic_DNA"/>
</dbReference>
<accession>A0A939LVZ4</accession>